<protein>
    <submittedName>
        <fullName evidence="7">Tn3 transposase DDE domain protein</fullName>
    </submittedName>
</protein>
<dbReference type="InterPro" id="IPR025296">
    <property type="entry name" value="DUF4158"/>
</dbReference>
<proteinExistence type="inferred from homology"/>
<dbReference type="EMBL" id="LNXU01000045">
    <property type="protein sequence ID" value="KTC69594.1"/>
    <property type="molecule type" value="Genomic_DNA"/>
</dbReference>
<dbReference type="Pfam" id="PF13700">
    <property type="entry name" value="DUF4158"/>
    <property type="match status" value="1"/>
</dbReference>
<sequence>MSLIDLTMNEFGLTQEEIGFIRTRHTSKQLTFALLFKYYQKSHQFINDLTKLPAYIINQVANQLNIPPVICEVSSRTYDNYISLIRTYFKTSFSKKTHYKELETWIKDELLPAHYLSYEEIKNQAIQYLNEKGIETFKGKTMARVILDATNAFENDLFEKLKNTLSTEDEAQLNGLLLPYKEGLSYLEWVNKEINNPSLDSILDLMEQLSILNRFNFDSAAIQLIPRKRTVHYSEAFTRFNPNDLKQMSDNKRCVHLLIHCHTRKEDVIDKTIDMFNRIIRNVIHKSEKRIVRKLINDIKKVYGKDTILFNIAEVCLEQPDATIRDKIFPIVGQDKLKNIIDEYKKKGPKYQSLLHQQIRSSYATYYRRMVQPLLENIVFRSNNSEHQPILDALALIKKYFDSNKTYFPDNEEIPLDCLPNKWKRRIIDPTSGKIKRICYEVYVLKKLADRIRCREIWIESSFKHRNPDEDLPNNFEEDKEVYFEELSLPFDGDVFIEQLKQRHTSALAALNDNISKNTKVRISPQNGGRIIVTPLTSQAESNNIRIIKKHLQEKWEGTNLIDMIKEVDLENQFTHDFISYGQKIYLKPNEISERILLSIYGMGTNVGLKHMCAGNAHVNEYQLRHIKNYFLSTDNLKNALSKVANALFKIRLKEIWGDMPIAVASDSTQFSTYFQNLISEYHNRYGGRGVMIYWHVEKNACCIHSQLKSVSSSEVSAMIEGVLRHCTEMSVQKNYVDTHGQSEVGFAFSHLLGFSLMPRLANLNKQKLAQCELGDYQKYKNLQPILTDTINWQLIKEQYSQIVKYTAAMKAGHADPESILRRFNQNNLKHPTYLALSQLGKVLKTIFICNYLMHESIRQEIQEGLNVVELWNGVSKFIFYGRSGEISSNHEKAQTLSVLSLHLLQLSMVYINTLMIQQIIEEQGLKNKLTKEEKRALTPLIYEHVNPYGLFPLDLSTRLPHLHYGVAA</sequence>
<evidence type="ECO:0000259" key="6">
    <source>
        <dbReference type="Pfam" id="PF13700"/>
    </source>
</evidence>
<dbReference type="AlphaFoldDB" id="A0A0W0REY5"/>
<dbReference type="GO" id="GO:0004803">
    <property type="term" value="F:transposase activity"/>
    <property type="evidence" value="ECO:0007669"/>
    <property type="project" value="InterPro"/>
</dbReference>
<feature type="domain" description="DUF4158" evidence="6">
    <location>
        <begin position="11"/>
        <end position="147"/>
    </location>
</feature>
<dbReference type="STRING" id="447.Lboz_3110"/>
<accession>A0A0W0REY5</accession>
<evidence type="ECO:0000259" key="5">
    <source>
        <dbReference type="Pfam" id="PF01526"/>
    </source>
</evidence>
<dbReference type="GO" id="GO:0006313">
    <property type="term" value="P:DNA transposition"/>
    <property type="evidence" value="ECO:0007669"/>
    <property type="project" value="InterPro"/>
</dbReference>
<dbReference type="Proteomes" id="UP000054695">
    <property type="component" value="Unassembled WGS sequence"/>
</dbReference>
<dbReference type="Pfam" id="PF01526">
    <property type="entry name" value="DDE_Tnp_Tn3"/>
    <property type="match status" value="1"/>
</dbReference>
<keyword evidence="3" id="KW-0238">DNA-binding</keyword>
<evidence type="ECO:0000313" key="7">
    <source>
        <dbReference type="EMBL" id="KTC69594.1"/>
    </source>
</evidence>
<dbReference type="RefSeq" id="WP_058460661.1">
    <property type="nucleotide sequence ID" value="NZ_CAAAIY010000033.1"/>
</dbReference>
<evidence type="ECO:0000256" key="2">
    <source>
        <dbReference type="ARBA" id="ARBA00022578"/>
    </source>
</evidence>
<evidence type="ECO:0000313" key="8">
    <source>
        <dbReference type="Proteomes" id="UP000054695"/>
    </source>
</evidence>
<organism evidence="7 8">
    <name type="scientific">Legionella bozemanae</name>
    <name type="common">Fluoribacter bozemanae</name>
    <dbReference type="NCBI Taxonomy" id="447"/>
    <lineage>
        <taxon>Bacteria</taxon>
        <taxon>Pseudomonadati</taxon>
        <taxon>Pseudomonadota</taxon>
        <taxon>Gammaproteobacteria</taxon>
        <taxon>Legionellales</taxon>
        <taxon>Legionellaceae</taxon>
        <taxon>Legionella</taxon>
    </lineage>
</organism>
<dbReference type="InterPro" id="IPR047653">
    <property type="entry name" value="Tn3-like_transpos"/>
</dbReference>
<reference evidence="7 8" key="1">
    <citation type="submission" date="2015-11" db="EMBL/GenBank/DDBJ databases">
        <title>Genomic analysis of 38 Legionella species identifies large and diverse effector repertoires.</title>
        <authorList>
            <person name="Burstein D."/>
            <person name="Amaro F."/>
            <person name="Zusman T."/>
            <person name="Lifshitz Z."/>
            <person name="Cohen O."/>
            <person name="Gilbert J.A."/>
            <person name="Pupko T."/>
            <person name="Shuman H.A."/>
            <person name="Segal G."/>
        </authorList>
    </citation>
    <scope>NUCLEOTIDE SEQUENCE [LARGE SCALE GENOMIC DNA]</scope>
    <source>
        <strain evidence="7 8">WIGA</strain>
    </source>
</reference>
<dbReference type="OrthoDB" id="5292689at2"/>
<comment type="caution">
    <text evidence="7">The sequence shown here is derived from an EMBL/GenBank/DDBJ whole genome shotgun (WGS) entry which is preliminary data.</text>
</comment>
<gene>
    <name evidence="7" type="ORF">Lboz_3110</name>
</gene>
<keyword evidence="2" id="KW-0815">Transposition</keyword>
<evidence type="ECO:0000256" key="1">
    <source>
        <dbReference type="ARBA" id="ARBA00009402"/>
    </source>
</evidence>
<dbReference type="GO" id="GO:0003677">
    <property type="term" value="F:DNA binding"/>
    <property type="evidence" value="ECO:0007669"/>
    <property type="project" value="UniProtKB-KW"/>
</dbReference>
<name>A0A0W0REY5_LEGBO</name>
<dbReference type="PATRIC" id="fig|447.4.peg.3318"/>
<dbReference type="InterPro" id="IPR002513">
    <property type="entry name" value="Tn3_Tnp_DDE_dom"/>
</dbReference>
<feature type="domain" description="Tn3 transposase DDE" evidence="5">
    <location>
        <begin position="563"/>
        <end position="952"/>
    </location>
</feature>
<keyword evidence="8" id="KW-1185">Reference proteome</keyword>
<comment type="similarity">
    <text evidence="1">Belongs to the transposase 7 family.</text>
</comment>
<evidence type="ECO:0000256" key="4">
    <source>
        <dbReference type="ARBA" id="ARBA00023172"/>
    </source>
</evidence>
<keyword evidence="4" id="KW-0233">DNA recombination</keyword>
<dbReference type="NCBIfam" id="NF033527">
    <property type="entry name" value="transpos_Tn3"/>
    <property type="match status" value="1"/>
</dbReference>
<evidence type="ECO:0000256" key="3">
    <source>
        <dbReference type="ARBA" id="ARBA00023125"/>
    </source>
</evidence>